<keyword evidence="6" id="KW-0808">Transferase</keyword>
<dbReference type="GO" id="GO:0009102">
    <property type="term" value="P:biotin biosynthetic process"/>
    <property type="evidence" value="ECO:0007669"/>
    <property type="project" value="UniProtKB-KW"/>
</dbReference>
<name>A0A502KNJ3_9GAMM</name>
<dbReference type="OrthoDB" id="9807157at2"/>
<sequence>MAFTFISEQLSQQKKQARYRQRVCTNNSRDNLNHIIIEDKSYINFSSNDYLGLNNHPLINSAMQEGVDRFGLCASASSLVTGYQYAHQSLEETICQWLNKPSCLLFSSGFSANLALFHALGSTQAKSSNKAAFFLDKLSHASMIDGAYQSQGVIKRFAHNDMTQLARFLAQVPEDTNKLIASEGVFSMDGDKADINKLKKLAESYDSWLYLDDAHSIGVIGDKGQGSNFVTNIDISMATFGKALATSGAFIACEQELKDYLTNFSRHYIYSTAISPAIAWATKKSIELTQSEQWRRDKIVELSELFLSKLDQHINVLPSDSSIHAIIIGDEQKALDVSKTLKEQGLWVTAIRPPTVANGTSRLRVTICANHSHNDINKLASTLNKALNY</sequence>
<comment type="catalytic activity">
    <reaction evidence="11">
        <text>6-carboxyhexanoyl-[ACP] + L-alanine + H(+) = (8S)-8-amino-7-oxononanoate + holo-[ACP] + CO2</text>
        <dbReference type="Rhea" id="RHEA:42288"/>
        <dbReference type="Rhea" id="RHEA-COMP:9685"/>
        <dbReference type="Rhea" id="RHEA-COMP:9955"/>
        <dbReference type="ChEBI" id="CHEBI:15378"/>
        <dbReference type="ChEBI" id="CHEBI:16526"/>
        <dbReference type="ChEBI" id="CHEBI:57972"/>
        <dbReference type="ChEBI" id="CHEBI:64479"/>
        <dbReference type="ChEBI" id="CHEBI:78846"/>
        <dbReference type="ChEBI" id="CHEBI:149468"/>
        <dbReference type="EC" id="2.3.1.47"/>
    </reaction>
</comment>
<dbReference type="Proteomes" id="UP000315303">
    <property type="component" value="Unassembled WGS sequence"/>
</dbReference>
<evidence type="ECO:0000256" key="2">
    <source>
        <dbReference type="ARBA" id="ARBA00004746"/>
    </source>
</evidence>
<dbReference type="PANTHER" id="PTHR13693:SF100">
    <property type="entry name" value="8-AMINO-7-OXONONANOATE SYNTHASE"/>
    <property type="match status" value="1"/>
</dbReference>
<evidence type="ECO:0000313" key="15">
    <source>
        <dbReference type="Proteomes" id="UP000315303"/>
    </source>
</evidence>
<evidence type="ECO:0000259" key="13">
    <source>
        <dbReference type="Pfam" id="PF00155"/>
    </source>
</evidence>
<dbReference type="EC" id="2.3.1.47" evidence="5"/>
<dbReference type="Pfam" id="PF00155">
    <property type="entry name" value="Aminotran_1_2"/>
    <property type="match status" value="1"/>
</dbReference>
<dbReference type="InterPro" id="IPR015421">
    <property type="entry name" value="PyrdxlP-dep_Trfase_major"/>
</dbReference>
<reference evidence="14 15" key="1">
    <citation type="submission" date="2019-01" db="EMBL/GenBank/DDBJ databases">
        <title>Litorilituus lipolytica sp. nov., isolated from intertidal sand of the Yellow Sea in China.</title>
        <authorList>
            <person name="Liu A."/>
        </authorList>
    </citation>
    <scope>NUCLEOTIDE SEQUENCE [LARGE SCALE GENOMIC DNA]</scope>
    <source>
        <strain evidence="14 15">RZ04</strain>
    </source>
</reference>
<dbReference type="AlphaFoldDB" id="A0A502KNJ3"/>
<dbReference type="Gene3D" id="3.40.640.10">
    <property type="entry name" value="Type I PLP-dependent aspartate aminotransferase-like (Major domain)"/>
    <property type="match status" value="1"/>
</dbReference>
<evidence type="ECO:0000256" key="3">
    <source>
        <dbReference type="ARBA" id="ARBA00010008"/>
    </source>
</evidence>
<dbReference type="InterPro" id="IPR004839">
    <property type="entry name" value="Aminotransferase_I/II_large"/>
</dbReference>
<comment type="subunit">
    <text evidence="4">Homodimer.</text>
</comment>
<dbReference type="GO" id="GO:0030170">
    <property type="term" value="F:pyridoxal phosphate binding"/>
    <property type="evidence" value="ECO:0007669"/>
    <property type="project" value="InterPro"/>
</dbReference>
<evidence type="ECO:0000256" key="11">
    <source>
        <dbReference type="ARBA" id="ARBA00047715"/>
    </source>
</evidence>
<dbReference type="SUPFAM" id="SSF53383">
    <property type="entry name" value="PLP-dependent transferases"/>
    <property type="match status" value="1"/>
</dbReference>
<feature type="domain" description="Aminotransferase class I/classII large" evidence="13">
    <location>
        <begin position="42"/>
        <end position="382"/>
    </location>
</feature>
<comment type="caution">
    <text evidence="14">The sequence shown here is derived from an EMBL/GenBank/DDBJ whole genome shotgun (WGS) entry which is preliminary data.</text>
</comment>
<evidence type="ECO:0000256" key="10">
    <source>
        <dbReference type="ARBA" id="ARBA00033381"/>
    </source>
</evidence>
<dbReference type="InterPro" id="IPR015424">
    <property type="entry name" value="PyrdxlP-dep_Trfase"/>
</dbReference>
<organism evidence="14 15">
    <name type="scientific">Litorilituus lipolyticus</name>
    <dbReference type="NCBI Taxonomy" id="2491017"/>
    <lineage>
        <taxon>Bacteria</taxon>
        <taxon>Pseudomonadati</taxon>
        <taxon>Pseudomonadota</taxon>
        <taxon>Gammaproteobacteria</taxon>
        <taxon>Alteromonadales</taxon>
        <taxon>Colwelliaceae</taxon>
        <taxon>Litorilituus</taxon>
    </lineage>
</organism>
<evidence type="ECO:0000256" key="8">
    <source>
        <dbReference type="ARBA" id="ARBA00022898"/>
    </source>
</evidence>
<evidence type="ECO:0000256" key="7">
    <source>
        <dbReference type="ARBA" id="ARBA00022756"/>
    </source>
</evidence>
<proteinExistence type="inferred from homology"/>
<comment type="cofactor">
    <cofactor evidence="1 12">
        <name>pyridoxal 5'-phosphate</name>
        <dbReference type="ChEBI" id="CHEBI:597326"/>
    </cofactor>
</comment>
<dbReference type="PROSITE" id="PS00599">
    <property type="entry name" value="AA_TRANSFER_CLASS_2"/>
    <property type="match status" value="1"/>
</dbReference>
<dbReference type="EMBL" id="SAWY01000038">
    <property type="protein sequence ID" value="TPH12804.1"/>
    <property type="molecule type" value="Genomic_DNA"/>
</dbReference>
<accession>A0A502KNJ3</accession>
<keyword evidence="15" id="KW-1185">Reference proteome</keyword>
<dbReference type="Gene3D" id="3.90.1150.10">
    <property type="entry name" value="Aspartate Aminotransferase, domain 1"/>
    <property type="match status" value="1"/>
</dbReference>
<evidence type="ECO:0000256" key="4">
    <source>
        <dbReference type="ARBA" id="ARBA00011738"/>
    </source>
</evidence>
<evidence type="ECO:0000313" key="14">
    <source>
        <dbReference type="EMBL" id="TPH12804.1"/>
    </source>
</evidence>
<evidence type="ECO:0000256" key="9">
    <source>
        <dbReference type="ARBA" id="ARBA00032610"/>
    </source>
</evidence>
<evidence type="ECO:0000256" key="12">
    <source>
        <dbReference type="RuleBase" id="RU003693"/>
    </source>
</evidence>
<dbReference type="RefSeq" id="WP_140605181.1">
    <property type="nucleotide sequence ID" value="NZ_SAWY01000038.1"/>
</dbReference>
<evidence type="ECO:0000256" key="6">
    <source>
        <dbReference type="ARBA" id="ARBA00022679"/>
    </source>
</evidence>
<evidence type="ECO:0000256" key="1">
    <source>
        <dbReference type="ARBA" id="ARBA00001933"/>
    </source>
</evidence>
<evidence type="ECO:0000256" key="5">
    <source>
        <dbReference type="ARBA" id="ARBA00013187"/>
    </source>
</evidence>
<dbReference type="CDD" id="cd06454">
    <property type="entry name" value="KBL_like"/>
    <property type="match status" value="1"/>
</dbReference>
<dbReference type="GO" id="GO:0008710">
    <property type="term" value="F:8-amino-7-oxononanoate synthase activity"/>
    <property type="evidence" value="ECO:0007669"/>
    <property type="project" value="UniProtKB-EC"/>
</dbReference>
<dbReference type="InterPro" id="IPR050087">
    <property type="entry name" value="AON_synthase_class-II"/>
</dbReference>
<comment type="similarity">
    <text evidence="3">Belongs to the class-II pyridoxal-phosphate-dependent aminotransferase family. BioF subfamily.</text>
</comment>
<dbReference type="InterPro" id="IPR015422">
    <property type="entry name" value="PyrdxlP-dep_Trfase_small"/>
</dbReference>
<gene>
    <name evidence="14" type="ORF">EPA86_15380</name>
</gene>
<keyword evidence="7" id="KW-0093">Biotin biosynthesis</keyword>
<comment type="pathway">
    <text evidence="2">Cofactor biosynthesis; biotin biosynthesis.</text>
</comment>
<protein>
    <recommendedName>
        <fullName evidence="5">8-amino-7-oxononanoate synthase</fullName>
        <ecNumber evidence="5">2.3.1.47</ecNumber>
    </recommendedName>
    <alternativeName>
        <fullName evidence="9">7-keto-8-amino-pelargonic acid synthase</fullName>
    </alternativeName>
    <alternativeName>
        <fullName evidence="10">8-amino-7-ketopelargonate synthase</fullName>
    </alternativeName>
</protein>
<dbReference type="PANTHER" id="PTHR13693">
    <property type="entry name" value="CLASS II AMINOTRANSFERASE/8-AMINO-7-OXONONANOATE SYNTHASE"/>
    <property type="match status" value="1"/>
</dbReference>
<keyword evidence="8 12" id="KW-0663">Pyridoxal phosphate</keyword>
<dbReference type="InterPro" id="IPR001917">
    <property type="entry name" value="Aminotrans_II_pyridoxalP_BS"/>
</dbReference>